<sequence length="97" mass="10272">MKKTICSISMVVALVVGGVAPVQASGDSYEGIEITININDANAEELDKLLIGIGPDKAANIIEYRDANGPFSSPEDLINVKGIGASTVEKNRERIEL</sequence>
<dbReference type="InterPro" id="IPR051675">
    <property type="entry name" value="Endo/Exo/Phosphatase_dom_1"/>
</dbReference>
<accession>A0A2T3NBT0</accession>
<keyword evidence="1" id="KW-0732">Signal</keyword>
<dbReference type="OrthoDB" id="7510573at2"/>
<dbReference type="SUPFAM" id="SSF47781">
    <property type="entry name" value="RuvA domain 2-like"/>
    <property type="match status" value="1"/>
</dbReference>
<dbReference type="Gene3D" id="1.10.150.280">
    <property type="entry name" value="AF1531-like domain"/>
    <property type="match status" value="1"/>
</dbReference>
<evidence type="ECO:0000313" key="2">
    <source>
        <dbReference type="EMBL" id="PSW11432.1"/>
    </source>
</evidence>
<comment type="caution">
    <text evidence="2">The sequence shown here is derived from an EMBL/GenBank/DDBJ whole genome shotgun (WGS) entry which is preliminary data.</text>
</comment>
<proteinExistence type="predicted"/>
<dbReference type="Proteomes" id="UP000241346">
    <property type="component" value="Unassembled WGS sequence"/>
</dbReference>
<dbReference type="AlphaFoldDB" id="A0A2T3NBT0"/>
<dbReference type="EMBL" id="PYMB01000007">
    <property type="protein sequence ID" value="PSW11432.1"/>
    <property type="molecule type" value="Genomic_DNA"/>
</dbReference>
<dbReference type="NCBIfam" id="TIGR00426">
    <property type="entry name" value="competence protein ComEA helix-hairpin-helix repeat region"/>
    <property type="match status" value="1"/>
</dbReference>
<dbReference type="InterPro" id="IPR004509">
    <property type="entry name" value="Competence_ComEA_HhH"/>
</dbReference>
<evidence type="ECO:0000313" key="3">
    <source>
        <dbReference type="Proteomes" id="UP000241346"/>
    </source>
</evidence>
<dbReference type="RefSeq" id="WP_107299116.1">
    <property type="nucleotide sequence ID" value="NZ_PYMB01000007.1"/>
</dbReference>
<feature type="signal peptide" evidence="1">
    <location>
        <begin position="1"/>
        <end position="24"/>
    </location>
</feature>
<name>A0A2T3NBT0_9GAMM</name>
<organism evidence="2 3">
    <name type="scientific">Photobacterium rosenbergii</name>
    <dbReference type="NCBI Taxonomy" id="294936"/>
    <lineage>
        <taxon>Bacteria</taxon>
        <taxon>Pseudomonadati</taxon>
        <taxon>Pseudomonadota</taxon>
        <taxon>Gammaproteobacteria</taxon>
        <taxon>Vibrionales</taxon>
        <taxon>Vibrionaceae</taxon>
        <taxon>Photobacterium</taxon>
    </lineage>
</organism>
<dbReference type="PANTHER" id="PTHR21180">
    <property type="entry name" value="ENDONUCLEASE/EXONUCLEASE/PHOSPHATASE FAMILY DOMAIN-CONTAINING PROTEIN 1"/>
    <property type="match status" value="1"/>
</dbReference>
<dbReference type="GO" id="GO:0015627">
    <property type="term" value="C:type II protein secretion system complex"/>
    <property type="evidence" value="ECO:0007669"/>
    <property type="project" value="TreeGrafter"/>
</dbReference>
<dbReference type="InterPro" id="IPR010994">
    <property type="entry name" value="RuvA_2-like"/>
</dbReference>
<dbReference type="GO" id="GO:0015628">
    <property type="term" value="P:protein secretion by the type II secretion system"/>
    <property type="evidence" value="ECO:0007669"/>
    <property type="project" value="TreeGrafter"/>
</dbReference>
<protein>
    <submittedName>
        <fullName evidence="2">Transporter</fullName>
    </submittedName>
</protein>
<dbReference type="PANTHER" id="PTHR21180:SF32">
    <property type="entry name" value="ENDONUCLEASE_EXONUCLEASE_PHOSPHATASE FAMILY DOMAIN-CONTAINING PROTEIN 1"/>
    <property type="match status" value="1"/>
</dbReference>
<gene>
    <name evidence="2" type="ORF">C9J01_15860</name>
</gene>
<evidence type="ECO:0000256" key="1">
    <source>
        <dbReference type="SAM" id="SignalP"/>
    </source>
</evidence>
<feature type="chain" id="PRO_5015449238" evidence="1">
    <location>
        <begin position="25"/>
        <end position="97"/>
    </location>
</feature>
<reference evidence="2 3" key="1">
    <citation type="submission" date="2018-03" db="EMBL/GenBank/DDBJ databases">
        <title>Whole genome sequencing of Histamine producing bacteria.</title>
        <authorList>
            <person name="Butler K."/>
        </authorList>
    </citation>
    <scope>NUCLEOTIDE SEQUENCE [LARGE SCALE GENOMIC DNA]</scope>
    <source>
        <strain evidence="2 3">DSM 19138</strain>
    </source>
</reference>
<dbReference type="Pfam" id="PF12836">
    <property type="entry name" value="HHH_3"/>
    <property type="match status" value="1"/>
</dbReference>